<dbReference type="Proteomes" id="UP001055105">
    <property type="component" value="Unassembled WGS sequence"/>
</dbReference>
<evidence type="ECO:0000313" key="4">
    <source>
        <dbReference type="Proteomes" id="UP001055105"/>
    </source>
</evidence>
<gene>
    <name evidence="3" type="ORF">CE91St16_19840</name>
</gene>
<dbReference type="InterPro" id="IPR019734">
    <property type="entry name" value="TPR_rpt"/>
</dbReference>
<sequence>MKKVFLTVLAVALVAVTAVQAQKVNKSALVSKIEKSDADIADAKKGAKAATWINRGKAFYEAAIEPTKSLFVNMDAAMLKLAVGEPASTESVTLVNVPYEAWVYPWFTAYIKDGKIATWSQTQWVIEDAPAKAIEAYNKAYEMDPKTADKVKEGLKQISDFCSQVGNTGIDTGNYADAADAYALAFEAQSSPAHGNPEPALLYYAGYLRTVDGAANPASYVIGADYLNKALDLGYNDEEGNIYYYLFHCYYGQKDADKANVLKAKDALVAGIKKFPKNERILDGLVQLYTNPEDSVGDPADLVALIDAAIESNPENVDLWFGRGRIFFALKQYDESIASFQKVVELKPELFEGNYYLGVFYTIKADEMNKVMNEKQYSSQAAYDADLKAANAVYMEAIPWFEKAHELKADDFNTLDMLKQLCFRLRDEPGIQEKYDKYFPLWKAAKGE</sequence>
<reference evidence="3" key="1">
    <citation type="submission" date="2022-01" db="EMBL/GenBank/DDBJ databases">
        <title>Novel bile acid biosynthetic pathways are enriched in the microbiome of centenarians.</title>
        <authorList>
            <person name="Sato Y."/>
            <person name="Atarashi K."/>
            <person name="Plichta R.D."/>
            <person name="Arai Y."/>
            <person name="Sasajima S."/>
            <person name="Kearney M.S."/>
            <person name="Suda W."/>
            <person name="Takeshita K."/>
            <person name="Sasaki T."/>
            <person name="Okamoto S."/>
            <person name="Skelly N.A."/>
            <person name="Okamura Y."/>
            <person name="Vlamakis H."/>
            <person name="Li Y."/>
            <person name="Tanoue T."/>
            <person name="Takei H."/>
            <person name="Nittono H."/>
            <person name="Narushima S."/>
            <person name="Irie J."/>
            <person name="Itoh H."/>
            <person name="Moriya K."/>
            <person name="Sugiura Y."/>
            <person name="Suematsu M."/>
            <person name="Moritoki N."/>
            <person name="Shibata S."/>
            <person name="Littman R.D."/>
            <person name="Fischbach A.M."/>
            <person name="Uwamino Y."/>
            <person name="Inoue T."/>
            <person name="Honda A."/>
            <person name="Hattori M."/>
            <person name="Murai T."/>
            <person name="Xavier J.R."/>
            <person name="Hirose N."/>
            <person name="Honda K."/>
        </authorList>
    </citation>
    <scope>NUCLEOTIDE SEQUENCE</scope>
    <source>
        <strain evidence="3">CE91-St16</strain>
    </source>
</reference>
<dbReference type="RefSeq" id="WP_244076535.1">
    <property type="nucleotide sequence ID" value="NZ_AP025581.1"/>
</dbReference>
<evidence type="ECO:0000256" key="1">
    <source>
        <dbReference type="PROSITE-ProRule" id="PRU00339"/>
    </source>
</evidence>
<proteinExistence type="predicted"/>
<keyword evidence="1" id="KW-0802">TPR repeat</keyword>
<dbReference type="SMART" id="SM00028">
    <property type="entry name" value="TPR"/>
    <property type="match status" value="2"/>
</dbReference>
<accession>A0AA37NLP3</accession>
<protein>
    <recommendedName>
        <fullName evidence="5">Tetratricopeptide repeat protein</fullName>
    </recommendedName>
</protein>
<keyword evidence="2" id="KW-0732">Signal</keyword>
<feature type="signal peptide" evidence="2">
    <location>
        <begin position="1"/>
        <end position="21"/>
    </location>
</feature>
<evidence type="ECO:0000256" key="2">
    <source>
        <dbReference type="SAM" id="SignalP"/>
    </source>
</evidence>
<name>A0AA37NLP3_9BACT</name>
<dbReference type="Gene3D" id="1.25.40.10">
    <property type="entry name" value="Tetratricopeptide repeat domain"/>
    <property type="match status" value="2"/>
</dbReference>
<evidence type="ECO:0000313" key="3">
    <source>
        <dbReference type="EMBL" id="GKI19076.1"/>
    </source>
</evidence>
<dbReference type="SUPFAM" id="SSF48452">
    <property type="entry name" value="TPR-like"/>
    <property type="match status" value="2"/>
</dbReference>
<feature type="chain" id="PRO_5041315763" description="Tetratricopeptide repeat protein" evidence="2">
    <location>
        <begin position="22"/>
        <end position="448"/>
    </location>
</feature>
<evidence type="ECO:0008006" key="5">
    <source>
        <dbReference type="Google" id="ProtNLM"/>
    </source>
</evidence>
<dbReference type="PROSITE" id="PS50005">
    <property type="entry name" value="TPR"/>
    <property type="match status" value="1"/>
</dbReference>
<feature type="repeat" description="TPR" evidence="1">
    <location>
        <begin position="317"/>
        <end position="350"/>
    </location>
</feature>
<organism evidence="3 4">
    <name type="scientific">Alistipes finegoldii</name>
    <dbReference type="NCBI Taxonomy" id="214856"/>
    <lineage>
        <taxon>Bacteria</taxon>
        <taxon>Pseudomonadati</taxon>
        <taxon>Bacteroidota</taxon>
        <taxon>Bacteroidia</taxon>
        <taxon>Bacteroidales</taxon>
        <taxon>Rikenellaceae</taxon>
        <taxon>Alistipes</taxon>
    </lineage>
</organism>
<dbReference type="Pfam" id="PF13432">
    <property type="entry name" value="TPR_16"/>
    <property type="match status" value="1"/>
</dbReference>
<dbReference type="InterPro" id="IPR011990">
    <property type="entry name" value="TPR-like_helical_dom_sf"/>
</dbReference>
<dbReference type="AlphaFoldDB" id="A0AA37NLP3"/>
<comment type="caution">
    <text evidence="3">The sequence shown here is derived from an EMBL/GenBank/DDBJ whole genome shotgun (WGS) entry which is preliminary data.</text>
</comment>
<dbReference type="EMBL" id="BQOL01000001">
    <property type="protein sequence ID" value="GKI19076.1"/>
    <property type="molecule type" value="Genomic_DNA"/>
</dbReference>